<keyword evidence="5 7" id="KW-1133">Transmembrane helix</keyword>
<dbReference type="PROSITE" id="PS50850">
    <property type="entry name" value="MFS"/>
    <property type="match status" value="1"/>
</dbReference>
<dbReference type="InterPro" id="IPR050171">
    <property type="entry name" value="MFS_Transporters"/>
</dbReference>
<dbReference type="Gene3D" id="1.20.1250.20">
    <property type="entry name" value="MFS general substrate transporter like domains"/>
    <property type="match status" value="2"/>
</dbReference>
<feature type="transmembrane region" description="Helical" evidence="7">
    <location>
        <begin position="338"/>
        <end position="363"/>
    </location>
</feature>
<dbReference type="STRING" id="872965.SE16_06495"/>
<dbReference type="Proteomes" id="UP000037784">
    <property type="component" value="Unassembled WGS sequence"/>
</dbReference>
<sequence length="436" mass="46348">MQTEHIQPNTRPLSQNAQRRALQSIVLGSLCLRMASMATGVTLSLFLAYLNREHFPVRATLVGFISASFYISELLGSPFAGALSDRSSRRAFMAWGGLLGMIAVLLTLGVLTIPSALLAIAILIFTRLLEGLSTAVSVPATLSYLSSMTSGDTATRGRAMAAYEVGTLGGFALGSLAGGMLWDALGLGAFLVIAALYLLSSAIFWFGIPPLPQDKDFSTPLTHKLRLMAQPAVLRLAPAWLAVNAIIGLWFSHATYQLGGDIRFEGQSLVGGFSGTTIGVIFFGYLLTFAVGISLWGRLLARVGVRRTLFIGTAGMLQVALVIFAINHTPLHERALVWGWLFLLGIGLLLESGLTPAGLAYLADISEGYAQDRGAIMGVYSVLLGLGQLLGGWLGGPFAEWRGIDGMVVLTLLLVGITAITIWRLPEAPHAPTSTT</sequence>
<evidence type="ECO:0000256" key="4">
    <source>
        <dbReference type="ARBA" id="ARBA00022692"/>
    </source>
</evidence>
<evidence type="ECO:0000256" key="2">
    <source>
        <dbReference type="ARBA" id="ARBA00022448"/>
    </source>
</evidence>
<evidence type="ECO:0000313" key="12">
    <source>
        <dbReference type="Proteomes" id="UP000050502"/>
    </source>
</evidence>
<proteinExistence type="predicted"/>
<evidence type="ECO:0000256" key="1">
    <source>
        <dbReference type="ARBA" id="ARBA00004651"/>
    </source>
</evidence>
<reference evidence="10 12" key="2">
    <citation type="submission" date="2015-07" db="EMBL/GenBank/DDBJ databases">
        <title>Whole genome sequence of Ardenticatena maritima DSM 23922.</title>
        <authorList>
            <person name="Hemp J."/>
            <person name="Ward L.M."/>
            <person name="Pace L.A."/>
            <person name="Fischer W.W."/>
        </authorList>
    </citation>
    <scope>NUCLEOTIDE SEQUENCE [LARGE SCALE GENOMIC DNA]</scope>
    <source>
        <strain evidence="10 12">110S</strain>
    </source>
</reference>
<evidence type="ECO:0000256" key="6">
    <source>
        <dbReference type="ARBA" id="ARBA00023136"/>
    </source>
</evidence>
<dbReference type="GO" id="GO:0022857">
    <property type="term" value="F:transmembrane transporter activity"/>
    <property type="evidence" value="ECO:0007669"/>
    <property type="project" value="InterPro"/>
</dbReference>
<reference evidence="11" key="3">
    <citation type="submission" date="2015-08" db="EMBL/GenBank/DDBJ databases">
        <title>Draft Genome Sequence of a Heterotrophic Facultative Anaerobic Bacterium Ardenticatena maritima Strain 110S.</title>
        <authorList>
            <person name="Kawaichi S."/>
            <person name="Yoshida T."/>
            <person name="Sako Y."/>
            <person name="Nakamura R."/>
        </authorList>
    </citation>
    <scope>NUCLEOTIDE SEQUENCE [LARGE SCALE GENOMIC DNA]</scope>
    <source>
        <strain evidence="11">110S</strain>
    </source>
</reference>
<evidence type="ECO:0000256" key="3">
    <source>
        <dbReference type="ARBA" id="ARBA00022475"/>
    </source>
</evidence>
<feature type="transmembrane region" description="Helical" evidence="7">
    <location>
        <begin position="232"/>
        <end position="252"/>
    </location>
</feature>
<feature type="transmembrane region" description="Helical" evidence="7">
    <location>
        <begin position="92"/>
        <end position="125"/>
    </location>
</feature>
<name>A0A0M9UCZ2_9CHLR</name>
<gene>
    <name evidence="9" type="ORF">ARMA_1891</name>
    <name evidence="10" type="ORF">SE16_06495</name>
</gene>
<evidence type="ECO:0000256" key="7">
    <source>
        <dbReference type="SAM" id="Phobius"/>
    </source>
</evidence>
<keyword evidence="3" id="KW-1003">Cell membrane</keyword>
<reference evidence="9 11" key="1">
    <citation type="journal article" date="2015" name="Genome Announc.">
        <title>Draft Genome Sequence of a Heterotrophic Facultative Anaerobic Thermophilic Bacterium, Ardenticatena maritima Strain 110ST.</title>
        <authorList>
            <person name="Kawaichi S."/>
            <person name="Yoshida T."/>
            <person name="Sako Y."/>
            <person name="Nakamura R."/>
        </authorList>
    </citation>
    <scope>NUCLEOTIDE SEQUENCE [LARGE SCALE GENOMIC DNA]</scope>
    <source>
        <strain evidence="9 11">110S</strain>
    </source>
</reference>
<dbReference type="Pfam" id="PF07690">
    <property type="entry name" value="MFS_1"/>
    <property type="match status" value="2"/>
</dbReference>
<accession>A0A0M9UCZ2</accession>
<dbReference type="EMBL" id="BBZA01000148">
    <property type="protein sequence ID" value="GAP63468.1"/>
    <property type="molecule type" value="Genomic_DNA"/>
</dbReference>
<dbReference type="EMBL" id="LGKN01000004">
    <property type="protein sequence ID" value="KPL88444.1"/>
    <property type="molecule type" value="Genomic_DNA"/>
</dbReference>
<comment type="caution">
    <text evidence="9">The sequence shown here is derived from an EMBL/GenBank/DDBJ whole genome shotgun (WGS) entry which is preliminary data.</text>
</comment>
<evidence type="ECO:0000259" key="8">
    <source>
        <dbReference type="PROSITE" id="PS50850"/>
    </source>
</evidence>
<evidence type="ECO:0000256" key="5">
    <source>
        <dbReference type="ARBA" id="ARBA00022989"/>
    </source>
</evidence>
<dbReference type="RefSeq" id="WP_054493301.1">
    <property type="nucleotide sequence ID" value="NZ_BBZA01000148.1"/>
</dbReference>
<dbReference type="AlphaFoldDB" id="A0A0M9UCZ2"/>
<keyword evidence="2" id="KW-0813">Transport</keyword>
<evidence type="ECO:0000313" key="11">
    <source>
        <dbReference type="Proteomes" id="UP000037784"/>
    </source>
</evidence>
<dbReference type="SUPFAM" id="SSF103473">
    <property type="entry name" value="MFS general substrate transporter"/>
    <property type="match status" value="1"/>
</dbReference>
<evidence type="ECO:0000313" key="9">
    <source>
        <dbReference type="EMBL" id="GAP63468.1"/>
    </source>
</evidence>
<feature type="transmembrane region" description="Helical" evidence="7">
    <location>
        <begin position="272"/>
        <end position="296"/>
    </location>
</feature>
<feature type="transmembrane region" description="Helical" evidence="7">
    <location>
        <begin position="21"/>
        <end position="49"/>
    </location>
</feature>
<dbReference type="OrthoDB" id="145108at2"/>
<dbReference type="InParanoid" id="A0A0M9UCZ2"/>
<feature type="transmembrane region" description="Helical" evidence="7">
    <location>
        <begin position="161"/>
        <end position="182"/>
    </location>
</feature>
<feature type="transmembrane region" description="Helical" evidence="7">
    <location>
        <begin position="375"/>
        <end position="394"/>
    </location>
</feature>
<organism evidence="9 11">
    <name type="scientific">Ardenticatena maritima</name>
    <dbReference type="NCBI Taxonomy" id="872965"/>
    <lineage>
        <taxon>Bacteria</taxon>
        <taxon>Bacillati</taxon>
        <taxon>Chloroflexota</taxon>
        <taxon>Ardenticatenia</taxon>
        <taxon>Ardenticatenales</taxon>
        <taxon>Ardenticatenaceae</taxon>
        <taxon>Ardenticatena</taxon>
    </lineage>
</organism>
<dbReference type="InterPro" id="IPR011701">
    <property type="entry name" value="MFS"/>
</dbReference>
<dbReference type="InterPro" id="IPR036259">
    <property type="entry name" value="MFS_trans_sf"/>
</dbReference>
<feature type="transmembrane region" description="Helical" evidence="7">
    <location>
        <begin position="406"/>
        <end position="425"/>
    </location>
</feature>
<feature type="domain" description="Major facilitator superfamily (MFS) profile" evidence="8">
    <location>
        <begin position="24"/>
        <end position="429"/>
    </location>
</feature>
<dbReference type="GO" id="GO:0005886">
    <property type="term" value="C:plasma membrane"/>
    <property type="evidence" value="ECO:0007669"/>
    <property type="project" value="UniProtKB-SubCell"/>
</dbReference>
<keyword evidence="6 7" id="KW-0472">Membrane</keyword>
<dbReference type="InterPro" id="IPR020846">
    <property type="entry name" value="MFS_dom"/>
</dbReference>
<feature type="transmembrane region" description="Helical" evidence="7">
    <location>
        <begin position="308"/>
        <end position="326"/>
    </location>
</feature>
<dbReference type="PANTHER" id="PTHR23517">
    <property type="entry name" value="RESISTANCE PROTEIN MDTM, PUTATIVE-RELATED-RELATED"/>
    <property type="match status" value="1"/>
</dbReference>
<feature type="transmembrane region" description="Helical" evidence="7">
    <location>
        <begin position="188"/>
        <end position="211"/>
    </location>
</feature>
<keyword evidence="11" id="KW-1185">Reference proteome</keyword>
<dbReference type="PANTHER" id="PTHR23517:SF3">
    <property type="entry name" value="INTEGRAL MEMBRANE TRANSPORT PROTEIN"/>
    <property type="match status" value="1"/>
</dbReference>
<evidence type="ECO:0000313" key="10">
    <source>
        <dbReference type="EMBL" id="KPL88444.1"/>
    </source>
</evidence>
<feature type="transmembrane region" description="Helical" evidence="7">
    <location>
        <begin position="61"/>
        <end position="80"/>
    </location>
</feature>
<dbReference type="Proteomes" id="UP000050502">
    <property type="component" value="Unassembled WGS sequence"/>
</dbReference>
<keyword evidence="4 7" id="KW-0812">Transmembrane</keyword>
<protein>
    <recommendedName>
        <fullName evidence="8">Major facilitator superfamily (MFS) profile domain-containing protein</fullName>
    </recommendedName>
</protein>
<comment type="subcellular location">
    <subcellularLocation>
        <location evidence="1">Cell membrane</location>
        <topology evidence="1">Multi-pass membrane protein</topology>
    </subcellularLocation>
</comment>